<evidence type="ECO:0000313" key="18">
    <source>
        <dbReference type="Proteomes" id="UP000006073"/>
    </source>
</evidence>
<keyword evidence="18" id="KW-1185">Reference proteome</keyword>
<dbReference type="CDD" id="cd24015">
    <property type="entry name" value="ASKHA_NBD_PanK-III"/>
    <property type="match status" value="1"/>
</dbReference>
<evidence type="ECO:0000256" key="10">
    <source>
        <dbReference type="ARBA" id="ARBA00022777"/>
    </source>
</evidence>
<dbReference type="eggNOG" id="COG1521">
    <property type="taxonomic scope" value="Bacteria"/>
</dbReference>
<evidence type="ECO:0000313" key="17">
    <source>
        <dbReference type="EMBL" id="EOZ92168.1"/>
    </source>
</evidence>
<keyword evidence="7 16" id="KW-0963">Cytoplasm</keyword>
<keyword evidence="11 16" id="KW-0067">ATP-binding</keyword>
<evidence type="ECO:0000256" key="15">
    <source>
        <dbReference type="ARBA" id="ARBA00040883"/>
    </source>
</evidence>
<comment type="similarity">
    <text evidence="14 16">Belongs to the type III pantothenate kinase family.</text>
</comment>
<comment type="catalytic activity">
    <reaction evidence="1 16">
        <text>(R)-pantothenate + ATP = (R)-4'-phosphopantothenate + ADP + H(+)</text>
        <dbReference type="Rhea" id="RHEA:16373"/>
        <dbReference type="ChEBI" id="CHEBI:10986"/>
        <dbReference type="ChEBI" id="CHEBI:15378"/>
        <dbReference type="ChEBI" id="CHEBI:29032"/>
        <dbReference type="ChEBI" id="CHEBI:30616"/>
        <dbReference type="ChEBI" id="CHEBI:456216"/>
        <dbReference type="EC" id="2.7.1.33"/>
    </reaction>
</comment>
<keyword evidence="12 16" id="KW-0630">Potassium</keyword>
<evidence type="ECO:0000256" key="4">
    <source>
        <dbReference type="ARBA" id="ARBA00005225"/>
    </source>
</evidence>
<evidence type="ECO:0000256" key="7">
    <source>
        <dbReference type="ARBA" id="ARBA00022490"/>
    </source>
</evidence>
<feature type="binding site" evidence="16">
    <location>
        <position position="179"/>
    </location>
    <ligand>
        <name>substrate</name>
    </ligand>
</feature>
<accession>S2DQM9</accession>
<feature type="binding site" evidence="16">
    <location>
        <position position="122"/>
    </location>
    <ligand>
        <name>K(+)</name>
        <dbReference type="ChEBI" id="CHEBI:29103"/>
    </ligand>
</feature>
<feature type="active site" description="Proton acceptor" evidence="16">
    <location>
        <position position="101"/>
    </location>
</feature>
<keyword evidence="9 16" id="KW-0547">Nucleotide-binding</keyword>
<evidence type="ECO:0000256" key="3">
    <source>
        <dbReference type="ARBA" id="ARBA00004496"/>
    </source>
</evidence>
<dbReference type="HAMAP" id="MF_01274">
    <property type="entry name" value="Pantothen_kinase_3"/>
    <property type="match status" value="1"/>
</dbReference>
<dbReference type="GO" id="GO:0005524">
    <property type="term" value="F:ATP binding"/>
    <property type="evidence" value="ECO:0007669"/>
    <property type="project" value="UniProtKB-UniRule"/>
</dbReference>
<comment type="cofactor">
    <cofactor evidence="16">
        <name>NH4(+)</name>
        <dbReference type="ChEBI" id="CHEBI:28938"/>
    </cofactor>
    <cofactor evidence="16">
        <name>K(+)</name>
        <dbReference type="ChEBI" id="CHEBI:29103"/>
    </cofactor>
    <text evidence="16">A monovalent cation. Ammonium or potassium.</text>
</comment>
<evidence type="ECO:0000256" key="5">
    <source>
        <dbReference type="ARBA" id="ARBA00011738"/>
    </source>
</evidence>
<evidence type="ECO:0000256" key="16">
    <source>
        <dbReference type="HAMAP-Rule" id="MF_01274"/>
    </source>
</evidence>
<comment type="pathway">
    <text evidence="4 16">Cofactor biosynthesis; coenzyme A biosynthesis; CoA from (R)-pantothenate: step 1/5.</text>
</comment>
<dbReference type="InterPro" id="IPR043129">
    <property type="entry name" value="ATPase_NBD"/>
</dbReference>
<proteinExistence type="inferred from homology"/>
<organism evidence="17 18">
    <name type="scientific">Indibacter alkaliphilus (strain CCUG 57479 / KCTC 22604 / LW1)</name>
    <dbReference type="NCBI Taxonomy" id="1189612"/>
    <lineage>
        <taxon>Bacteria</taxon>
        <taxon>Pseudomonadati</taxon>
        <taxon>Bacteroidota</taxon>
        <taxon>Cytophagia</taxon>
        <taxon>Cytophagales</taxon>
        <taxon>Cyclobacteriaceae</taxon>
    </lineage>
</organism>
<dbReference type="GO" id="GO:0005737">
    <property type="term" value="C:cytoplasm"/>
    <property type="evidence" value="ECO:0007669"/>
    <property type="project" value="UniProtKB-SubCell"/>
</dbReference>
<reference evidence="17 18" key="1">
    <citation type="journal article" date="2013" name="Genome Announc.">
        <title>Draft Genome Sequence of Indibacter alkaliphilus Strain LW1T, Isolated from Lonar Lake, a Haloalkaline Lake in the Buldana District of Maharashtra, India.</title>
        <authorList>
            <person name="Singh A."/>
            <person name="Kumar Jangir P."/>
            <person name="Sharma R."/>
            <person name="Singh A."/>
            <person name="Kumar Pinnaka A."/>
            <person name="Shivaji S."/>
        </authorList>
    </citation>
    <scope>NUCLEOTIDE SEQUENCE [LARGE SCALE GENOMIC DNA]</scope>
    <source>
        <strain evidence="18">CCUG 57479 / KCTC 22604 / LW1</strain>
    </source>
</reference>
<dbReference type="AlphaFoldDB" id="S2DQM9"/>
<dbReference type="InterPro" id="IPR004619">
    <property type="entry name" value="Type_III_PanK"/>
</dbReference>
<evidence type="ECO:0000256" key="6">
    <source>
        <dbReference type="ARBA" id="ARBA00012102"/>
    </source>
</evidence>
<dbReference type="GO" id="GO:0004594">
    <property type="term" value="F:pantothenate kinase activity"/>
    <property type="evidence" value="ECO:0007669"/>
    <property type="project" value="UniProtKB-UniRule"/>
</dbReference>
<comment type="subunit">
    <text evidence="5 16">Homodimer.</text>
</comment>
<dbReference type="GO" id="GO:0046872">
    <property type="term" value="F:metal ion binding"/>
    <property type="evidence" value="ECO:0007669"/>
    <property type="project" value="UniProtKB-KW"/>
</dbReference>
<dbReference type="EMBL" id="ALWO02000052">
    <property type="protein sequence ID" value="EOZ92168.1"/>
    <property type="molecule type" value="Genomic_DNA"/>
</dbReference>
<evidence type="ECO:0000256" key="8">
    <source>
        <dbReference type="ARBA" id="ARBA00022679"/>
    </source>
</evidence>
<dbReference type="SUPFAM" id="SSF53067">
    <property type="entry name" value="Actin-like ATPase domain"/>
    <property type="match status" value="2"/>
</dbReference>
<evidence type="ECO:0000256" key="2">
    <source>
        <dbReference type="ARBA" id="ARBA00001958"/>
    </source>
</evidence>
<keyword evidence="16" id="KW-0479">Metal-binding</keyword>
<evidence type="ECO:0000256" key="9">
    <source>
        <dbReference type="ARBA" id="ARBA00022741"/>
    </source>
</evidence>
<dbReference type="PANTHER" id="PTHR34265:SF1">
    <property type="entry name" value="TYPE III PANTOTHENATE KINASE"/>
    <property type="match status" value="1"/>
</dbReference>
<dbReference type="STRING" id="1189612.A33Q_4261"/>
<comment type="subcellular location">
    <subcellularLocation>
        <location evidence="3 16">Cytoplasm</location>
    </subcellularLocation>
</comment>
<feature type="binding site" evidence="16">
    <location>
        <position position="125"/>
    </location>
    <ligand>
        <name>ATP</name>
        <dbReference type="ChEBI" id="CHEBI:30616"/>
    </ligand>
</feature>
<dbReference type="NCBIfam" id="TIGR00671">
    <property type="entry name" value="baf"/>
    <property type="match status" value="1"/>
</dbReference>
<protein>
    <recommendedName>
        <fullName evidence="15 16">Type III pantothenate kinase</fullName>
        <ecNumber evidence="6 16">2.7.1.33</ecNumber>
    </recommendedName>
    <alternativeName>
        <fullName evidence="16">PanK-III</fullName>
    </alternativeName>
    <alternativeName>
        <fullName evidence="16">Pantothenic acid kinase</fullName>
    </alternativeName>
</protein>
<keyword evidence="8 16" id="KW-0808">Transferase</keyword>
<dbReference type="UniPathway" id="UPA00241">
    <property type="reaction ID" value="UER00352"/>
</dbReference>
<feature type="binding site" evidence="16">
    <location>
        <position position="92"/>
    </location>
    <ligand>
        <name>substrate</name>
    </ligand>
</feature>
<keyword evidence="10 16" id="KW-0418">Kinase</keyword>
<evidence type="ECO:0000256" key="14">
    <source>
        <dbReference type="ARBA" id="ARBA00038036"/>
    </source>
</evidence>
<dbReference type="GO" id="GO:0015937">
    <property type="term" value="P:coenzyme A biosynthetic process"/>
    <property type="evidence" value="ECO:0007669"/>
    <property type="project" value="UniProtKB-UniRule"/>
</dbReference>
<evidence type="ECO:0000256" key="12">
    <source>
        <dbReference type="ARBA" id="ARBA00022958"/>
    </source>
</evidence>
<keyword evidence="13 16" id="KW-0173">Coenzyme A biosynthesis</keyword>
<dbReference type="Proteomes" id="UP000006073">
    <property type="component" value="Unassembled WGS sequence"/>
</dbReference>
<dbReference type="Pfam" id="PF03309">
    <property type="entry name" value="Pan_kinase"/>
    <property type="match status" value="1"/>
</dbReference>
<comment type="function">
    <text evidence="16">Catalyzes the phosphorylation of pantothenate (Pan), the first step in CoA biosynthesis.</text>
</comment>
<evidence type="ECO:0000256" key="11">
    <source>
        <dbReference type="ARBA" id="ARBA00022840"/>
    </source>
</evidence>
<name>S2DQM9_INDAL</name>
<comment type="cofactor">
    <cofactor evidence="2">
        <name>K(+)</name>
        <dbReference type="ChEBI" id="CHEBI:29103"/>
    </cofactor>
</comment>
<dbReference type="PANTHER" id="PTHR34265">
    <property type="entry name" value="TYPE III PANTOTHENATE KINASE"/>
    <property type="match status" value="1"/>
</dbReference>
<comment type="caution">
    <text evidence="17">The sequence shown here is derived from an EMBL/GenBank/DDBJ whole genome shotgun (WGS) entry which is preliminary data.</text>
</comment>
<evidence type="ECO:0000256" key="1">
    <source>
        <dbReference type="ARBA" id="ARBA00001206"/>
    </source>
</evidence>
<feature type="binding site" evidence="16">
    <location>
        <begin position="17"/>
        <end position="24"/>
    </location>
    <ligand>
        <name>ATP</name>
        <dbReference type="ChEBI" id="CHEBI:30616"/>
    </ligand>
</feature>
<sequence length="251" mass="28007">MYQNLNPRLNLTNLIIDIGNTRIKTALFQEDSLIEEVGFEALNELISYSSNLEFSHAIISSVKYSENELKALIPFGFLFLERNTPVPIQNLYKSPETLGVDRKAAVIGARTKVKKGPVLAIDLGSCITYEILDEGNNYHGGAISPGLTMRFKAMNQQTARLPLVSLEANTKPKLTGDTTISCMQSGVYSGILFEIKGFIQAYQEKYRDLKVIICGGDSKIFESLTKDHIFVIPNLVLYGLNRILSYNVNFQ</sequence>
<feature type="binding site" evidence="16">
    <location>
        <begin position="99"/>
        <end position="102"/>
    </location>
    <ligand>
        <name>substrate</name>
    </ligand>
</feature>
<gene>
    <name evidence="16" type="primary">coaX</name>
    <name evidence="17" type="ORF">A33Q_4261</name>
</gene>
<dbReference type="EC" id="2.7.1.33" evidence="6 16"/>
<evidence type="ECO:0000256" key="13">
    <source>
        <dbReference type="ARBA" id="ARBA00022993"/>
    </source>
</evidence>
<dbReference type="Gene3D" id="3.30.420.40">
    <property type="match status" value="1"/>
</dbReference>